<keyword evidence="1" id="KW-0472">Membrane</keyword>
<comment type="caution">
    <text evidence="2">The sequence shown here is derived from an EMBL/GenBank/DDBJ whole genome shotgun (WGS) entry which is preliminary data.</text>
</comment>
<organism evidence="2 3">
    <name type="scientific">Candidatus Giovannonibacteria bacterium GW2011_GWA1_44_25</name>
    <dbReference type="NCBI Taxonomy" id="1618645"/>
    <lineage>
        <taxon>Bacteria</taxon>
        <taxon>Candidatus Giovannoniibacteriota</taxon>
    </lineage>
</organism>
<dbReference type="Proteomes" id="UP000034087">
    <property type="component" value="Unassembled WGS sequence"/>
</dbReference>
<accession>A0A0G1IMG8</accession>
<reference evidence="2 3" key="1">
    <citation type="journal article" date="2015" name="Nature">
        <title>rRNA introns, odd ribosomes, and small enigmatic genomes across a large radiation of phyla.</title>
        <authorList>
            <person name="Brown C.T."/>
            <person name="Hug L.A."/>
            <person name="Thomas B.C."/>
            <person name="Sharon I."/>
            <person name="Castelle C.J."/>
            <person name="Singh A."/>
            <person name="Wilkins M.J."/>
            <person name="Williams K.H."/>
            <person name="Banfield J.F."/>
        </authorList>
    </citation>
    <scope>NUCLEOTIDE SEQUENCE [LARGE SCALE GENOMIC DNA]</scope>
</reference>
<evidence type="ECO:0000256" key="1">
    <source>
        <dbReference type="SAM" id="Phobius"/>
    </source>
</evidence>
<protein>
    <submittedName>
        <fullName evidence="2">Uncharacterized protein</fullName>
    </submittedName>
</protein>
<name>A0A0G1IMG8_9BACT</name>
<proteinExistence type="predicted"/>
<keyword evidence="1" id="KW-0812">Transmembrane</keyword>
<gene>
    <name evidence="2" type="ORF">UW53_C0003G0009</name>
</gene>
<evidence type="ECO:0000313" key="2">
    <source>
        <dbReference type="EMBL" id="KKT60098.1"/>
    </source>
</evidence>
<dbReference type="EMBL" id="LCIR01000003">
    <property type="protein sequence ID" value="KKT60098.1"/>
    <property type="molecule type" value="Genomic_DNA"/>
</dbReference>
<feature type="transmembrane region" description="Helical" evidence="1">
    <location>
        <begin position="22"/>
        <end position="45"/>
    </location>
</feature>
<evidence type="ECO:0000313" key="3">
    <source>
        <dbReference type="Proteomes" id="UP000034087"/>
    </source>
</evidence>
<sequence>MMNAVRKFLAKLKFNKSLTIEIVWTAELVFSAILISLLLLGDLWLYKNFVLDKRSANAAENKAVSLKKNNLKKIGEQVRAEKAFLENPAFIFTRDPFK</sequence>
<keyword evidence="1" id="KW-1133">Transmembrane helix</keyword>
<dbReference type="AlphaFoldDB" id="A0A0G1IMG8"/>